<evidence type="ECO:0000256" key="1">
    <source>
        <dbReference type="ARBA" id="ARBA00010641"/>
    </source>
</evidence>
<dbReference type="Pfam" id="PF04542">
    <property type="entry name" value="Sigma70_r2"/>
    <property type="match status" value="1"/>
</dbReference>
<protein>
    <submittedName>
        <fullName evidence="9">Sigma-70 family RNA polymerase sigma factor</fullName>
    </submittedName>
</protein>
<feature type="compositionally biased region" description="Basic residues" evidence="6">
    <location>
        <begin position="442"/>
        <end position="466"/>
    </location>
</feature>
<dbReference type="AlphaFoldDB" id="A0A5D0ULT3"/>
<dbReference type="InterPro" id="IPR013324">
    <property type="entry name" value="RNA_pol_sigma_r3/r4-like"/>
</dbReference>
<feature type="region of interest" description="Disordered" evidence="6">
    <location>
        <begin position="432"/>
        <end position="466"/>
    </location>
</feature>
<dbReference type="RefSeq" id="WP_148348163.1">
    <property type="nucleotide sequence ID" value="NZ_JBHSBF010000027.1"/>
</dbReference>
<dbReference type="Gene3D" id="1.10.10.1320">
    <property type="entry name" value="Anti-sigma factor, zinc-finger domain"/>
    <property type="match status" value="1"/>
</dbReference>
<dbReference type="GO" id="GO:0016987">
    <property type="term" value="F:sigma factor activity"/>
    <property type="evidence" value="ECO:0007669"/>
    <property type="project" value="UniProtKB-KW"/>
</dbReference>
<feature type="region of interest" description="Disordered" evidence="6">
    <location>
        <begin position="1"/>
        <end position="22"/>
    </location>
</feature>
<dbReference type="GO" id="GO:0006352">
    <property type="term" value="P:DNA-templated transcription initiation"/>
    <property type="evidence" value="ECO:0007669"/>
    <property type="project" value="InterPro"/>
</dbReference>
<dbReference type="NCBIfam" id="TIGR02937">
    <property type="entry name" value="sigma70-ECF"/>
    <property type="match status" value="1"/>
</dbReference>
<accession>A0A5D0ULT3</accession>
<evidence type="ECO:0000256" key="6">
    <source>
        <dbReference type="SAM" id="MobiDB-lite"/>
    </source>
</evidence>
<feature type="domain" description="Putative zinc-finger" evidence="8">
    <location>
        <begin position="206"/>
        <end position="240"/>
    </location>
</feature>
<feature type="domain" description="RNA polymerase sigma-70 region 2" evidence="7">
    <location>
        <begin position="39"/>
        <end position="109"/>
    </location>
</feature>
<feature type="region of interest" description="Disordered" evidence="6">
    <location>
        <begin position="311"/>
        <end position="399"/>
    </location>
</feature>
<dbReference type="InterPro" id="IPR036388">
    <property type="entry name" value="WH-like_DNA-bd_sf"/>
</dbReference>
<evidence type="ECO:0000256" key="2">
    <source>
        <dbReference type="ARBA" id="ARBA00023015"/>
    </source>
</evidence>
<evidence type="ECO:0000313" key="10">
    <source>
        <dbReference type="Proteomes" id="UP000322634"/>
    </source>
</evidence>
<sequence length="466" mass="49985">MGRRARRKDQGDGRAAAEPGDDELIARVRAGDVAAYGTLYERHAAAARGLARHLAGRDGADDAEDAVQDAFAKVLDALERGGGPAGSFRPYLLTAVRRAVYDRARAERRVRSTGEIEDFDPGAPFADPAVDELERSMVAAAFRSLPARWQTVLWHTEVERAKPAAVAPLLGLSANAAAALAYRAREGLRQAYLQMHVDAAAADGACRPALERLGPYVRGALAKRDARRVRRHLDGCARCAAVRAELVHVNGALRGVLGPLVLGTATSGYLASKGGVFLWFRRLPKRRQAMSGGVVAAAAAAAMAMMLVSGEEPTGPAPVPPAAAEPTAAPPAAPPAEPPAAEPPPPPPHATRRARPMAEAPRRVQPRKPFVRKPVLRKPPVRKPPERPDRPKRPERPGAILIRLDLRTVPGGPEIHIRIKADLPRSFPRAVPYRRADAAPRHAPRRPSLHSGRHGRLKAGSRAHRG</sequence>
<gene>
    <name evidence="9" type="ORF">FXF65_03355</name>
</gene>
<dbReference type="InterPro" id="IPR041916">
    <property type="entry name" value="Anti_sigma_zinc_sf"/>
</dbReference>
<proteinExistence type="inferred from homology"/>
<feature type="compositionally biased region" description="Pro residues" evidence="6">
    <location>
        <begin position="315"/>
        <end position="349"/>
    </location>
</feature>
<comment type="caution">
    <text evidence="9">The sequence shown here is derived from an EMBL/GenBank/DDBJ whole genome shotgun (WGS) entry which is preliminary data.</text>
</comment>
<dbReference type="Proteomes" id="UP000322634">
    <property type="component" value="Unassembled WGS sequence"/>
</dbReference>
<keyword evidence="4" id="KW-0238">DNA-binding</keyword>
<dbReference type="InterPro" id="IPR013325">
    <property type="entry name" value="RNA_pol_sigma_r2"/>
</dbReference>
<dbReference type="PANTHER" id="PTHR43133:SF8">
    <property type="entry name" value="RNA POLYMERASE SIGMA FACTOR HI_1459-RELATED"/>
    <property type="match status" value="1"/>
</dbReference>
<dbReference type="OrthoDB" id="4990598at2"/>
<reference evidence="9 10" key="1">
    <citation type="submission" date="2019-08" db="EMBL/GenBank/DDBJ databases">
        <title>Actinomadura sp. nov. CYP1-5 isolated from mountain soil.</title>
        <authorList>
            <person name="Songsumanus A."/>
            <person name="Kuncharoen N."/>
            <person name="Kudo T."/>
            <person name="Yuki M."/>
            <person name="Igarashi Y."/>
            <person name="Tanasupawat S."/>
        </authorList>
    </citation>
    <scope>NUCLEOTIDE SEQUENCE [LARGE SCALE GENOMIC DNA]</scope>
    <source>
        <strain evidence="9 10">GKU157</strain>
    </source>
</reference>
<name>A0A5D0ULT3_9ACTN</name>
<dbReference type="PANTHER" id="PTHR43133">
    <property type="entry name" value="RNA POLYMERASE ECF-TYPE SIGMA FACTO"/>
    <property type="match status" value="1"/>
</dbReference>
<evidence type="ECO:0000256" key="5">
    <source>
        <dbReference type="ARBA" id="ARBA00023163"/>
    </source>
</evidence>
<dbReference type="InterPro" id="IPR007627">
    <property type="entry name" value="RNA_pol_sigma70_r2"/>
</dbReference>
<organism evidence="9 10">
    <name type="scientific">Actinomadura syzygii</name>
    <dbReference type="NCBI Taxonomy" id="1427538"/>
    <lineage>
        <taxon>Bacteria</taxon>
        <taxon>Bacillati</taxon>
        <taxon>Actinomycetota</taxon>
        <taxon>Actinomycetes</taxon>
        <taxon>Streptosporangiales</taxon>
        <taxon>Thermomonosporaceae</taxon>
        <taxon>Actinomadura</taxon>
    </lineage>
</organism>
<evidence type="ECO:0000256" key="3">
    <source>
        <dbReference type="ARBA" id="ARBA00023082"/>
    </source>
</evidence>
<keyword evidence="2" id="KW-0805">Transcription regulation</keyword>
<dbReference type="Gene3D" id="1.10.10.10">
    <property type="entry name" value="Winged helix-like DNA-binding domain superfamily/Winged helix DNA-binding domain"/>
    <property type="match status" value="1"/>
</dbReference>
<keyword evidence="5" id="KW-0804">Transcription</keyword>
<evidence type="ECO:0000259" key="7">
    <source>
        <dbReference type="Pfam" id="PF04542"/>
    </source>
</evidence>
<feature type="compositionally biased region" description="Basic and acidic residues" evidence="6">
    <location>
        <begin position="383"/>
        <end position="396"/>
    </location>
</feature>
<evidence type="ECO:0000259" key="8">
    <source>
        <dbReference type="Pfam" id="PF13490"/>
    </source>
</evidence>
<evidence type="ECO:0000256" key="4">
    <source>
        <dbReference type="ARBA" id="ARBA00023125"/>
    </source>
</evidence>
<evidence type="ECO:0000313" key="9">
    <source>
        <dbReference type="EMBL" id="TYC18790.1"/>
    </source>
</evidence>
<dbReference type="Pfam" id="PF13490">
    <property type="entry name" value="zf-HC2"/>
    <property type="match status" value="1"/>
</dbReference>
<keyword evidence="3" id="KW-0731">Sigma factor</keyword>
<dbReference type="EMBL" id="VSFF01000001">
    <property type="protein sequence ID" value="TYC18790.1"/>
    <property type="molecule type" value="Genomic_DNA"/>
</dbReference>
<feature type="compositionally biased region" description="Basic residues" evidence="6">
    <location>
        <begin position="364"/>
        <end position="381"/>
    </location>
</feature>
<dbReference type="InterPro" id="IPR027383">
    <property type="entry name" value="Znf_put"/>
</dbReference>
<dbReference type="InterPro" id="IPR039425">
    <property type="entry name" value="RNA_pol_sigma-70-like"/>
</dbReference>
<comment type="similarity">
    <text evidence="1">Belongs to the sigma-70 factor family. ECF subfamily.</text>
</comment>
<dbReference type="Gene3D" id="1.10.1740.10">
    <property type="match status" value="1"/>
</dbReference>
<dbReference type="InterPro" id="IPR014284">
    <property type="entry name" value="RNA_pol_sigma-70_dom"/>
</dbReference>
<dbReference type="GO" id="GO:0003677">
    <property type="term" value="F:DNA binding"/>
    <property type="evidence" value="ECO:0007669"/>
    <property type="project" value="UniProtKB-KW"/>
</dbReference>
<keyword evidence="10" id="KW-1185">Reference proteome</keyword>
<dbReference type="SUPFAM" id="SSF88946">
    <property type="entry name" value="Sigma2 domain of RNA polymerase sigma factors"/>
    <property type="match status" value="1"/>
</dbReference>
<dbReference type="SUPFAM" id="SSF88659">
    <property type="entry name" value="Sigma3 and sigma4 domains of RNA polymerase sigma factors"/>
    <property type="match status" value="1"/>
</dbReference>